<keyword evidence="1" id="KW-1133">Transmembrane helix</keyword>
<proteinExistence type="predicted"/>
<sequence length="161" mass="17283">MSLRSMTAGALALISVYAAWVSIQSIPKLRKYEEKAQKAAEWSRTAEKRLWDTRYTVGAGLITASVSTLGALYHATSGAHQTATSLQLGLPVILASAAFYVSAYMRSFWDPKAKIPALSDYNEAISESKTVIAMLTWIGAGWTAIAGLKLGTMFSTEGSSP</sequence>
<comment type="caution">
    <text evidence="2">The sequence shown here is derived from an EMBL/GenBank/DDBJ whole genome shotgun (WGS) entry which is preliminary data.</text>
</comment>
<evidence type="ECO:0000313" key="3">
    <source>
        <dbReference type="Proteomes" id="UP001174691"/>
    </source>
</evidence>
<protein>
    <submittedName>
        <fullName evidence="2">Uncharacterized protein</fullName>
    </submittedName>
</protein>
<feature type="transmembrane region" description="Helical" evidence="1">
    <location>
        <begin position="88"/>
        <end position="109"/>
    </location>
</feature>
<organism evidence="2 3">
    <name type="scientific">Coniochaeta hoffmannii</name>
    <dbReference type="NCBI Taxonomy" id="91930"/>
    <lineage>
        <taxon>Eukaryota</taxon>
        <taxon>Fungi</taxon>
        <taxon>Dikarya</taxon>
        <taxon>Ascomycota</taxon>
        <taxon>Pezizomycotina</taxon>
        <taxon>Sordariomycetes</taxon>
        <taxon>Sordariomycetidae</taxon>
        <taxon>Coniochaetales</taxon>
        <taxon>Coniochaetaceae</taxon>
        <taxon>Coniochaeta</taxon>
    </lineage>
</organism>
<evidence type="ECO:0000256" key="1">
    <source>
        <dbReference type="SAM" id="Phobius"/>
    </source>
</evidence>
<feature type="transmembrane region" description="Helical" evidence="1">
    <location>
        <begin position="55"/>
        <end position="76"/>
    </location>
</feature>
<reference evidence="2" key="1">
    <citation type="submission" date="2022-07" db="EMBL/GenBank/DDBJ databases">
        <title>Fungi with potential for degradation of polypropylene.</title>
        <authorList>
            <person name="Gostincar C."/>
        </authorList>
    </citation>
    <scope>NUCLEOTIDE SEQUENCE</scope>
    <source>
        <strain evidence="2">EXF-13287</strain>
    </source>
</reference>
<dbReference type="EMBL" id="JANBVN010000066">
    <property type="protein sequence ID" value="KAJ9151077.1"/>
    <property type="molecule type" value="Genomic_DNA"/>
</dbReference>
<feature type="transmembrane region" description="Helical" evidence="1">
    <location>
        <begin position="129"/>
        <end position="148"/>
    </location>
</feature>
<dbReference type="AlphaFoldDB" id="A0AA38RLR7"/>
<gene>
    <name evidence="2" type="ORF">NKR19_g5021</name>
</gene>
<accession>A0AA38RLR7</accession>
<keyword evidence="1" id="KW-0472">Membrane</keyword>
<keyword evidence="3" id="KW-1185">Reference proteome</keyword>
<name>A0AA38RLR7_9PEZI</name>
<evidence type="ECO:0000313" key="2">
    <source>
        <dbReference type="EMBL" id="KAJ9151077.1"/>
    </source>
</evidence>
<dbReference type="Proteomes" id="UP001174691">
    <property type="component" value="Unassembled WGS sequence"/>
</dbReference>
<keyword evidence="1" id="KW-0812">Transmembrane</keyword>